<feature type="region of interest" description="Disordered" evidence="2">
    <location>
        <begin position="1"/>
        <end position="69"/>
    </location>
</feature>
<proteinExistence type="predicted"/>
<protein>
    <submittedName>
        <fullName evidence="3">Uncharacterized protein</fullName>
    </submittedName>
</protein>
<dbReference type="OrthoDB" id="412109at2759"/>
<feature type="compositionally biased region" description="Polar residues" evidence="2">
    <location>
        <begin position="23"/>
        <end position="36"/>
    </location>
</feature>
<gene>
    <name evidence="3" type="ORF">BD626DRAFT_505180</name>
</gene>
<dbReference type="AlphaFoldDB" id="A0A550C6E4"/>
<evidence type="ECO:0000313" key="3">
    <source>
        <dbReference type="EMBL" id="TRM60381.1"/>
    </source>
</evidence>
<dbReference type="EMBL" id="VDMD01000022">
    <property type="protein sequence ID" value="TRM60381.1"/>
    <property type="molecule type" value="Genomic_DNA"/>
</dbReference>
<dbReference type="STRING" id="97359.A0A550C6E4"/>
<evidence type="ECO:0000313" key="4">
    <source>
        <dbReference type="Proteomes" id="UP000320762"/>
    </source>
</evidence>
<name>A0A550C6E4_9AGAR</name>
<reference evidence="3 4" key="1">
    <citation type="journal article" date="2019" name="New Phytol.">
        <title>Comparative genomics reveals unique wood-decay strategies and fruiting body development in the Schizophyllaceae.</title>
        <authorList>
            <person name="Almasi E."/>
            <person name="Sahu N."/>
            <person name="Krizsan K."/>
            <person name="Balint B."/>
            <person name="Kovacs G.M."/>
            <person name="Kiss B."/>
            <person name="Cseklye J."/>
            <person name="Drula E."/>
            <person name="Henrissat B."/>
            <person name="Nagy I."/>
            <person name="Chovatia M."/>
            <person name="Adam C."/>
            <person name="LaButti K."/>
            <person name="Lipzen A."/>
            <person name="Riley R."/>
            <person name="Grigoriev I.V."/>
            <person name="Nagy L.G."/>
        </authorList>
    </citation>
    <scope>NUCLEOTIDE SEQUENCE [LARGE SCALE GENOMIC DNA]</scope>
    <source>
        <strain evidence="3 4">NL-1724</strain>
    </source>
</reference>
<feature type="compositionally biased region" description="Low complexity" evidence="2">
    <location>
        <begin position="1"/>
        <end position="22"/>
    </location>
</feature>
<evidence type="ECO:0000256" key="1">
    <source>
        <dbReference type="SAM" id="Coils"/>
    </source>
</evidence>
<feature type="coiled-coil region" evidence="1">
    <location>
        <begin position="205"/>
        <end position="301"/>
    </location>
</feature>
<accession>A0A550C6E4</accession>
<comment type="caution">
    <text evidence="3">The sequence shown here is derived from an EMBL/GenBank/DDBJ whole genome shotgun (WGS) entry which is preliminary data.</text>
</comment>
<evidence type="ECO:0000256" key="2">
    <source>
        <dbReference type="SAM" id="MobiDB-lite"/>
    </source>
</evidence>
<organism evidence="3 4">
    <name type="scientific">Schizophyllum amplum</name>
    <dbReference type="NCBI Taxonomy" id="97359"/>
    <lineage>
        <taxon>Eukaryota</taxon>
        <taxon>Fungi</taxon>
        <taxon>Dikarya</taxon>
        <taxon>Basidiomycota</taxon>
        <taxon>Agaricomycotina</taxon>
        <taxon>Agaricomycetes</taxon>
        <taxon>Agaricomycetidae</taxon>
        <taxon>Agaricales</taxon>
        <taxon>Schizophyllaceae</taxon>
        <taxon>Schizophyllum</taxon>
    </lineage>
</organism>
<sequence>MRFSAPTSSSLSVISSASSTASLGRQPSFTRGSQRSHPYKRPSAQGKPLQRSLSSKIIPGGFPLTPQTSHSTVVADVPAATPTTNTTPAPHFFSFGSPFKTTPGQAFGFGLPAAASFDDAFSSKSPLKAAARLFGFPKPAIQTPHLAKPEPKVNRKREKMLATLHTGVPHLDAELEQLGNKQLTARYNAHKRAAVRRHTEQRIAMVRAEKEAENTRLRLETDRLQAELEAANARAVEFSNQTESMTGQRDQQRNLLRQERNTHRAEKAALQQTVVQLRARIQALTGQVEQERESREELATLIKRLLPASNVFEQYDYTWTRLKARQVPHAALSVDGFAWPVENYTGHDCLTKAAVKDFLLNQKRPGATAPGTSEKSVFRSEVLKYHSDKFSTLVLPTIIPEQRAQAVEVAEIVSRHLVELNTAAGAR</sequence>
<keyword evidence="1" id="KW-0175">Coiled coil</keyword>
<keyword evidence="4" id="KW-1185">Reference proteome</keyword>
<dbReference type="Proteomes" id="UP000320762">
    <property type="component" value="Unassembled WGS sequence"/>
</dbReference>